<evidence type="ECO:0000313" key="2">
    <source>
        <dbReference type="WBParaSite" id="PgR001X_g225_t01"/>
    </source>
</evidence>
<reference evidence="2" key="1">
    <citation type="submission" date="2022-11" db="UniProtKB">
        <authorList>
            <consortium name="WormBaseParasite"/>
        </authorList>
    </citation>
    <scope>IDENTIFICATION</scope>
</reference>
<dbReference type="WBParaSite" id="PgR001X_g225_t01">
    <property type="protein sequence ID" value="PgR001X_g225_t01"/>
    <property type="gene ID" value="PgR001X_g225"/>
</dbReference>
<dbReference type="Proteomes" id="UP000887569">
    <property type="component" value="Unplaced"/>
</dbReference>
<sequence length="111" mass="12130">RSVACSIKTPDSERDQPLSLAQSIDLYIQANSKQRAERTHTNAHIKGVADATDTFKYAAAAPAARTTTLDGPSLHNLPVTPRAIEFLHQYADAILSRSIISSSQSHTQRQM</sequence>
<dbReference type="AlphaFoldDB" id="A0A915A778"/>
<accession>A0A915A778</accession>
<proteinExistence type="predicted"/>
<evidence type="ECO:0000313" key="1">
    <source>
        <dbReference type="Proteomes" id="UP000887569"/>
    </source>
</evidence>
<protein>
    <submittedName>
        <fullName evidence="2">Uncharacterized protein</fullName>
    </submittedName>
</protein>
<keyword evidence="1" id="KW-1185">Reference proteome</keyword>
<name>A0A915A778_PARUN</name>
<organism evidence="1 2">
    <name type="scientific">Parascaris univalens</name>
    <name type="common">Nematode worm</name>
    <dbReference type="NCBI Taxonomy" id="6257"/>
    <lineage>
        <taxon>Eukaryota</taxon>
        <taxon>Metazoa</taxon>
        <taxon>Ecdysozoa</taxon>
        <taxon>Nematoda</taxon>
        <taxon>Chromadorea</taxon>
        <taxon>Rhabditida</taxon>
        <taxon>Spirurina</taxon>
        <taxon>Ascaridomorpha</taxon>
        <taxon>Ascaridoidea</taxon>
        <taxon>Ascarididae</taxon>
        <taxon>Parascaris</taxon>
    </lineage>
</organism>